<reference evidence="2 3" key="1">
    <citation type="submission" date="2018-06" db="EMBL/GenBank/DDBJ databases">
        <authorList>
            <consortium name="Pathogen Informatics"/>
            <person name="Doyle S."/>
        </authorList>
    </citation>
    <scope>NUCLEOTIDE SEQUENCE [LARGE SCALE GENOMIC DNA]</scope>
    <source>
        <strain evidence="2 3">NCTC7807</strain>
    </source>
</reference>
<dbReference type="Proteomes" id="UP000254150">
    <property type="component" value="Unassembled WGS sequence"/>
</dbReference>
<dbReference type="EMBL" id="UHID01000005">
    <property type="protein sequence ID" value="SUP36405.1"/>
    <property type="molecule type" value="Genomic_DNA"/>
</dbReference>
<feature type="region of interest" description="Disordered" evidence="1">
    <location>
        <begin position="1"/>
        <end position="28"/>
    </location>
</feature>
<gene>
    <name evidence="2" type="ORF">NCTC7807_02268</name>
</gene>
<accession>A0A380ND27</accession>
<sequence>MQRGIVAPADARGARFSGGAPGPREPADAAGVLTRHRNHRDAHRIRVTGGCTHVAFALKTLHADRDGHLVEAAARELRSLLVPHADGAALQFLSLAGRLVTG</sequence>
<dbReference type="AlphaFoldDB" id="A0A380ND27"/>
<protein>
    <submittedName>
        <fullName evidence="2">B3/4 domain-containing protein</fullName>
    </submittedName>
</protein>
<name>A0A380ND27_STRGR</name>
<evidence type="ECO:0000313" key="3">
    <source>
        <dbReference type="Proteomes" id="UP000254150"/>
    </source>
</evidence>
<organism evidence="2 3">
    <name type="scientific">Streptomyces griseus</name>
    <dbReference type="NCBI Taxonomy" id="1911"/>
    <lineage>
        <taxon>Bacteria</taxon>
        <taxon>Bacillati</taxon>
        <taxon>Actinomycetota</taxon>
        <taxon>Actinomycetes</taxon>
        <taxon>Kitasatosporales</taxon>
        <taxon>Streptomycetaceae</taxon>
        <taxon>Streptomyces</taxon>
    </lineage>
</organism>
<evidence type="ECO:0000256" key="1">
    <source>
        <dbReference type="SAM" id="MobiDB-lite"/>
    </source>
</evidence>
<evidence type="ECO:0000313" key="2">
    <source>
        <dbReference type="EMBL" id="SUP36405.1"/>
    </source>
</evidence>
<proteinExistence type="predicted"/>